<comment type="caution">
    <text evidence="1">The sequence shown here is derived from an EMBL/GenBank/DDBJ whole genome shotgun (WGS) entry which is preliminary data.</text>
</comment>
<reference evidence="1 2" key="1">
    <citation type="journal article" date="2021" name="Sci. Rep.">
        <title>Chromosome anchoring in Senegalese sole (Solea senegalensis) reveals sex-associated markers and genome rearrangements in flatfish.</title>
        <authorList>
            <person name="Guerrero-Cozar I."/>
            <person name="Gomez-Garrido J."/>
            <person name="Berbel C."/>
            <person name="Martinez-Blanch J.F."/>
            <person name="Alioto T."/>
            <person name="Claros M.G."/>
            <person name="Gagnaire P.A."/>
            <person name="Manchado M."/>
        </authorList>
    </citation>
    <scope>NUCLEOTIDE SEQUENCE [LARGE SCALE GENOMIC DNA]</scope>
    <source>
        <strain evidence="1">Sse05_10M</strain>
    </source>
</reference>
<protein>
    <submittedName>
        <fullName evidence="1">Uncharacterized protein</fullName>
    </submittedName>
</protein>
<proteinExistence type="predicted"/>
<dbReference type="AlphaFoldDB" id="A0AAV6R786"/>
<accession>A0AAV6R786</accession>
<dbReference type="EMBL" id="JAGKHQ010000013">
    <property type="protein sequence ID" value="KAG7499832.1"/>
    <property type="molecule type" value="Genomic_DNA"/>
</dbReference>
<name>A0AAV6R786_SOLSE</name>
<sequence>MGRFVYKSFDSAAVSLCDHNAQYQQCDKSPDISIPPLPLGKCLLQQQQQGFMSGLTPCHYKLKKKISVNAKSLSEGVL</sequence>
<dbReference type="Proteomes" id="UP000693946">
    <property type="component" value="Linkage Group LG20"/>
</dbReference>
<keyword evidence="2" id="KW-1185">Reference proteome</keyword>
<evidence type="ECO:0000313" key="1">
    <source>
        <dbReference type="EMBL" id="KAG7499832.1"/>
    </source>
</evidence>
<gene>
    <name evidence="1" type="ORF">JOB18_000843</name>
</gene>
<organism evidence="1 2">
    <name type="scientific">Solea senegalensis</name>
    <name type="common">Senegalese sole</name>
    <dbReference type="NCBI Taxonomy" id="28829"/>
    <lineage>
        <taxon>Eukaryota</taxon>
        <taxon>Metazoa</taxon>
        <taxon>Chordata</taxon>
        <taxon>Craniata</taxon>
        <taxon>Vertebrata</taxon>
        <taxon>Euteleostomi</taxon>
        <taxon>Actinopterygii</taxon>
        <taxon>Neopterygii</taxon>
        <taxon>Teleostei</taxon>
        <taxon>Neoteleostei</taxon>
        <taxon>Acanthomorphata</taxon>
        <taxon>Carangaria</taxon>
        <taxon>Pleuronectiformes</taxon>
        <taxon>Pleuronectoidei</taxon>
        <taxon>Soleidae</taxon>
        <taxon>Solea</taxon>
    </lineage>
</organism>
<evidence type="ECO:0000313" key="2">
    <source>
        <dbReference type="Proteomes" id="UP000693946"/>
    </source>
</evidence>